<name>A0A914GX51_GLORO</name>
<organism evidence="9 10">
    <name type="scientific">Globodera rostochiensis</name>
    <name type="common">Golden nematode worm</name>
    <name type="synonym">Heterodera rostochiensis</name>
    <dbReference type="NCBI Taxonomy" id="31243"/>
    <lineage>
        <taxon>Eukaryota</taxon>
        <taxon>Metazoa</taxon>
        <taxon>Ecdysozoa</taxon>
        <taxon>Nematoda</taxon>
        <taxon>Chromadorea</taxon>
        <taxon>Rhabditida</taxon>
        <taxon>Tylenchina</taxon>
        <taxon>Tylenchomorpha</taxon>
        <taxon>Tylenchoidea</taxon>
        <taxon>Heteroderidae</taxon>
        <taxon>Heteroderinae</taxon>
        <taxon>Globodera</taxon>
    </lineage>
</organism>
<dbReference type="SUPFAM" id="SSF140864">
    <property type="entry name" value="TROVE domain-like"/>
    <property type="match status" value="1"/>
</dbReference>
<feature type="region of interest" description="Disordered" evidence="7">
    <location>
        <begin position="802"/>
        <end position="825"/>
    </location>
</feature>
<comment type="subcellular location">
    <subcellularLocation>
        <location evidence="1">Cytoplasm</location>
    </subcellularLocation>
</comment>
<dbReference type="PROSITE" id="PS50988">
    <property type="entry name" value="TROVE"/>
    <property type="match status" value="1"/>
</dbReference>
<sequence>MSTADFLDGPGVCCPLIAVFSTERAHEAANKNGLNLGDLLLPFCCTEISIRDPLGQIVSHRLRLDIRDIRRKGFLLENTVFRFVLQESVLEHSVEPNYSYDGQSILSKAFNSTFIHWLEPAEHEFLRAYIGCIFVVSTIDKDPLKAFENLDLEQRQEQQGNAPGNRLSPAYCSVPKWLFQQTLFKYYVLLHDNSNLSDVEGREKLFETLCDRYGQNNCHFLNVNSTNPVRAATDIMPDLWSPILARNNRGLNAGIELAKRNLNSSSKSMPNAANLTSLTCYQQAISSTTSSQLFAADPIASLYTKTNLSSSQFGNVNGAVASASSAQRDSVSHGQVVEQSVSERSDPIGNNLPTYGQWMDVEDRQRLRLMVDEMVSKALVPFVESRLAELYETVVNRKSLAKTTFSNVRKWLGATANVVGALNLEQQQQSNSVSYAFDSVELQMRRMADLAFLFGLYSFSYQIYQSLKKEFANDQAWLHHAGALEMAALSSFMNDWKQFSDQPDNSTTKTLASLKKQYPQRYTDNAINYYANVCRVPLLALRTLMNSSQILCRLELFEEAAQQMISVGASLQLNSELFDAVLLEHAARLYSLVGNRRRKVSFYLATAAIRISRFLGSVAAQQHFQLMNPLPATQDEKAKVIRWNLLRTLYEEVLNSKKLSDIEIVPMDKGGGDLLHSIDESRRLIEELPIDDSDVPRQMVPIRDDQSRNNAGGFVFCMDDLSRIRRFLILGSSNGTYYVKERELTVQNVEALIKIIRNGKGGMLLREIVDISLAGRAPKQETLLFALALCARYKVKDRKSKLSKGANPSEKVEEEPSENASELGENEQQFDKYLHQLQQTAFRAVHKVARIPTHLFAFVKYCELIAKETSGEHSGWGRAMRKCVSEWYLQRSPKELAVLMTKYRNRVGYTHRDLLRLAHPMACRNNNSRPFWPNEQTLVYDQLFKYACSGIFDAEKGNLPSSDGGEIPLLKKARCDYTLDERMVQTASESNALKFIEAVMEASELKKGGDPGEQRCVELIREFGLVREHIPTDLLNSAPVWAELLEHMPMTALIRNLSKLSSIGLIDGERPENEKYVDLVVSKILDQSAVHRARIHPISVLLAASVYEAGHGVKGSLTWKVNERVKKALDDCFTLAFHNVEPTKRRFCLALDVSGSMSCPITGGVLSCRNASAAMASVILRTEENVDCVAFQQTLTSLPFSRESTITEMVNFVSGMDFGSTDCALPMIWAAEQQREFDAFVVFTDSETWAGNVQPFEALVNYRNKMGIPNAKLAVMGMASTEFTIADPNDPGMMDIVGLDSAVPELLRSFVLDEI</sequence>
<dbReference type="PANTHER" id="PTHR14202">
    <property type="entry name" value="60 KDA RIBONUCLEOPROTEIN SSA/RO"/>
    <property type="match status" value="1"/>
</dbReference>
<comment type="similarity">
    <text evidence="2">Belongs to the Ro 60 kDa family.</text>
</comment>
<dbReference type="Gene3D" id="3.40.50.410">
    <property type="entry name" value="von Willebrand factor, type A domain"/>
    <property type="match status" value="2"/>
</dbReference>
<dbReference type="InterPro" id="IPR008858">
    <property type="entry name" value="TROVE_dom"/>
</dbReference>
<keyword evidence="9" id="KW-1185">Reference proteome</keyword>
<dbReference type="InterPro" id="IPR056800">
    <property type="entry name" value="vWA_Ro60"/>
</dbReference>
<reference evidence="10" key="1">
    <citation type="submission" date="2022-11" db="UniProtKB">
        <authorList>
            <consortium name="WormBaseParasite"/>
        </authorList>
    </citation>
    <scope>IDENTIFICATION</scope>
</reference>
<evidence type="ECO:0000313" key="10">
    <source>
        <dbReference type="WBParaSite" id="Gr19_v10_g11975.t1"/>
    </source>
</evidence>
<evidence type="ECO:0000256" key="6">
    <source>
        <dbReference type="ARBA" id="ARBA00023274"/>
    </source>
</evidence>
<proteinExistence type="inferred from homology"/>
<dbReference type="SUPFAM" id="SSF53300">
    <property type="entry name" value="vWA-like"/>
    <property type="match status" value="1"/>
</dbReference>
<dbReference type="FunFam" id="3.40.50.410:FF:000127">
    <property type="entry name" value="60 kDa SS-A/Ro ribonucleoprotein homolog"/>
    <property type="match status" value="1"/>
</dbReference>
<evidence type="ECO:0000256" key="1">
    <source>
        <dbReference type="ARBA" id="ARBA00004496"/>
    </source>
</evidence>
<dbReference type="InterPro" id="IPR036465">
    <property type="entry name" value="vWFA_dom_sf"/>
</dbReference>
<evidence type="ECO:0000313" key="9">
    <source>
        <dbReference type="Proteomes" id="UP000887572"/>
    </source>
</evidence>
<dbReference type="Pfam" id="PF12739">
    <property type="entry name" value="TRAPPC-Trs85"/>
    <property type="match status" value="1"/>
</dbReference>
<evidence type="ECO:0000256" key="7">
    <source>
        <dbReference type="SAM" id="MobiDB-lite"/>
    </source>
</evidence>
<evidence type="ECO:0000256" key="2">
    <source>
        <dbReference type="ARBA" id="ARBA00007814"/>
    </source>
</evidence>
<keyword evidence="5" id="KW-0694">RNA-binding</keyword>
<dbReference type="GO" id="GO:0005737">
    <property type="term" value="C:cytoplasm"/>
    <property type="evidence" value="ECO:0007669"/>
    <property type="project" value="UniProtKB-SubCell"/>
</dbReference>
<dbReference type="Pfam" id="PF25045">
    <property type="entry name" value="vWA_Ro60"/>
    <property type="match status" value="1"/>
</dbReference>
<feature type="domain" description="TROVE" evidence="8">
    <location>
        <begin position="707"/>
        <end position="1145"/>
    </location>
</feature>
<keyword evidence="4" id="KW-0479">Metal-binding</keyword>
<dbReference type="GO" id="GO:1990904">
    <property type="term" value="C:ribonucleoprotein complex"/>
    <property type="evidence" value="ECO:0007669"/>
    <property type="project" value="UniProtKB-KW"/>
</dbReference>
<evidence type="ECO:0000256" key="4">
    <source>
        <dbReference type="ARBA" id="ARBA00022723"/>
    </source>
</evidence>
<dbReference type="InterPro" id="IPR024420">
    <property type="entry name" value="TRAPP_III_complex_Trs85"/>
</dbReference>
<dbReference type="InterPro" id="IPR037214">
    <property type="entry name" value="TROVE_dom_sf"/>
</dbReference>
<dbReference type="GO" id="GO:0046872">
    <property type="term" value="F:metal ion binding"/>
    <property type="evidence" value="ECO:0007669"/>
    <property type="project" value="UniProtKB-KW"/>
</dbReference>
<evidence type="ECO:0000256" key="5">
    <source>
        <dbReference type="ARBA" id="ARBA00022884"/>
    </source>
</evidence>
<dbReference type="PANTHER" id="PTHR14202:SF0">
    <property type="entry name" value="RNA-BINDING PROTEIN RO60"/>
    <property type="match status" value="1"/>
</dbReference>
<keyword evidence="6" id="KW-0687">Ribonucleoprotein</keyword>
<dbReference type="WBParaSite" id="Gr19_v10_g11975.t1">
    <property type="protein sequence ID" value="Gr19_v10_g11975.t1"/>
    <property type="gene ID" value="Gr19_v10_g11975"/>
</dbReference>
<accession>A0A914GX51</accession>
<evidence type="ECO:0000256" key="3">
    <source>
        <dbReference type="ARBA" id="ARBA00022490"/>
    </source>
</evidence>
<dbReference type="Pfam" id="PF05731">
    <property type="entry name" value="TROVE"/>
    <property type="match status" value="1"/>
</dbReference>
<keyword evidence="3" id="KW-0963">Cytoplasm</keyword>
<dbReference type="Proteomes" id="UP000887572">
    <property type="component" value="Unplaced"/>
</dbReference>
<protein>
    <submittedName>
        <fullName evidence="10">TROVE domain-containing protein</fullName>
    </submittedName>
</protein>
<dbReference type="InterPro" id="IPR040322">
    <property type="entry name" value="TROVE2"/>
</dbReference>
<dbReference type="GO" id="GO:0003723">
    <property type="term" value="F:RNA binding"/>
    <property type="evidence" value="ECO:0007669"/>
    <property type="project" value="UniProtKB-KW"/>
</dbReference>
<evidence type="ECO:0000259" key="8">
    <source>
        <dbReference type="PROSITE" id="PS50988"/>
    </source>
</evidence>